<proteinExistence type="predicted"/>
<evidence type="ECO:0008006" key="3">
    <source>
        <dbReference type="Google" id="ProtNLM"/>
    </source>
</evidence>
<dbReference type="Pfam" id="PF09234">
    <property type="entry name" value="DUF1963"/>
    <property type="match status" value="1"/>
</dbReference>
<name>A0ABP8TRA8_9ACTN</name>
<organism evidence="1 2">
    <name type="scientific">Actinoallomurus liliacearum</name>
    <dbReference type="NCBI Taxonomy" id="1080073"/>
    <lineage>
        <taxon>Bacteria</taxon>
        <taxon>Bacillati</taxon>
        <taxon>Actinomycetota</taxon>
        <taxon>Actinomycetes</taxon>
        <taxon>Streptosporangiales</taxon>
        <taxon>Thermomonosporaceae</taxon>
        <taxon>Actinoallomurus</taxon>
    </lineage>
</organism>
<dbReference type="Gene3D" id="2.30.320.10">
    <property type="entry name" value="YwqG-like"/>
    <property type="match status" value="1"/>
</dbReference>
<protein>
    <recommendedName>
        <fullName evidence="3">DUF1963 domain-containing protein</fullName>
    </recommendedName>
</protein>
<keyword evidence="2" id="KW-1185">Reference proteome</keyword>
<evidence type="ECO:0000313" key="1">
    <source>
        <dbReference type="EMBL" id="GAA4611905.1"/>
    </source>
</evidence>
<sequence>MVFASYEEAHAKVRELCVEHLGEHIGAQVAALAKPAFGLRPVKPGIEPAGLGRWGGPALLNPGTPWPDYDGVPLSLFAVLDVDALGPWLADERPPVGDQLLNIFYCDPDPGRGYELGNAPIPDYEGPRYCRIIPADPARAIEMDAPAPATIRDPEPFYAVPVITIPSAQGVTYDPILDTLDYGGETDGSPYYESLPGWLIGDKLGDAWRDFCHQVQGLYTYEDVHFSPDQAFGWPHMENTFPLKEMSEDEPYRHIITIGHYDMGDGGYLHFVLPAKALRDGDYTQTVAFLEGF</sequence>
<dbReference type="EMBL" id="BAABHJ010000019">
    <property type="protein sequence ID" value="GAA4611905.1"/>
    <property type="molecule type" value="Genomic_DNA"/>
</dbReference>
<dbReference type="Proteomes" id="UP001500212">
    <property type="component" value="Unassembled WGS sequence"/>
</dbReference>
<dbReference type="InterPro" id="IPR015315">
    <property type="entry name" value="DUF1963"/>
</dbReference>
<dbReference type="RefSeq" id="WP_345359279.1">
    <property type="nucleotide sequence ID" value="NZ_BAABHJ010000019.1"/>
</dbReference>
<reference evidence="2" key="1">
    <citation type="journal article" date="2019" name="Int. J. Syst. Evol. Microbiol.">
        <title>The Global Catalogue of Microorganisms (GCM) 10K type strain sequencing project: providing services to taxonomists for standard genome sequencing and annotation.</title>
        <authorList>
            <consortium name="The Broad Institute Genomics Platform"/>
            <consortium name="The Broad Institute Genome Sequencing Center for Infectious Disease"/>
            <person name="Wu L."/>
            <person name="Ma J."/>
        </authorList>
    </citation>
    <scope>NUCLEOTIDE SEQUENCE [LARGE SCALE GENOMIC DNA]</scope>
    <source>
        <strain evidence="2">JCM 17938</strain>
    </source>
</reference>
<gene>
    <name evidence="1" type="ORF">GCM10023195_50690</name>
</gene>
<accession>A0ABP8TRA8</accession>
<comment type="caution">
    <text evidence="1">The sequence shown here is derived from an EMBL/GenBank/DDBJ whole genome shotgun (WGS) entry which is preliminary data.</text>
</comment>
<evidence type="ECO:0000313" key="2">
    <source>
        <dbReference type="Proteomes" id="UP001500212"/>
    </source>
</evidence>